<protein>
    <submittedName>
        <fullName evidence="2">Uncharacterized protein</fullName>
    </submittedName>
</protein>
<comment type="caution">
    <text evidence="2">The sequence shown here is derived from an EMBL/GenBank/DDBJ whole genome shotgun (WGS) entry which is preliminary data.</text>
</comment>
<dbReference type="AlphaFoldDB" id="A0A5N5E0Q9"/>
<organism evidence="2 3">
    <name type="scientific">Rhodococcus erythropolis</name>
    <name type="common">Arthrobacter picolinophilus</name>
    <dbReference type="NCBI Taxonomy" id="1833"/>
    <lineage>
        <taxon>Bacteria</taxon>
        <taxon>Bacillati</taxon>
        <taxon>Actinomycetota</taxon>
        <taxon>Actinomycetes</taxon>
        <taxon>Mycobacteriales</taxon>
        <taxon>Nocardiaceae</taxon>
        <taxon>Rhodococcus</taxon>
        <taxon>Rhodococcus erythropolis group</taxon>
    </lineage>
</organism>
<evidence type="ECO:0000313" key="3">
    <source>
        <dbReference type="Proteomes" id="UP000325576"/>
    </source>
</evidence>
<evidence type="ECO:0000313" key="2">
    <source>
        <dbReference type="EMBL" id="KAB2583989.1"/>
    </source>
</evidence>
<dbReference type="Proteomes" id="UP000325576">
    <property type="component" value="Unassembled WGS sequence"/>
</dbReference>
<evidence type="ECO:0000256" key="1">
    <source>
        <dbReference type="SAM" id="MobiDB-lite"/>
    </source>
</evidence>
<accession>A0A5N5E0Q9</accession>
<proteinExistence type="predicted"/>
<reference evidence="2 3" key="1">
    <citation type="journal article" date="2017" name="Poromechanics V (2013)">
        <title>Genomic Characterization of the Arsenic-Tolerant Actinobacterium, &lt;i&gt;Rhodococcus erythropolis&lt;/i&gt; S43.</title>
        <authorList>
            <person name="Retamal-Morales G."/>
            <person name="Mehnert M."/>
            <person name="Schwabe R."/>
            <person name="Tischler D."/>
            <person name="Schloemann M."/>
            <person name="Levican G.J."/>
        </authorList>
    </citation>
    <scope>NUCLEOTIDE SEQUENCE [LARGE SCALE GENOMIC DNA]</scope>
    <source>
        <strain evidence="2 3">S43</strain>
    </source>
</reference>
<feature type="compositionally biased region" description="Polar residues" evidence="1">
    <location>
        <begin position="240"/>
        <end position="258"/>
    </location>
</feature>
<feature type="compositionally biased region" description="Polar residues" evidence="1">
    <location>
        <begin position="333"/>
        <end position="348"/>
    </location>
</feature>
<feature type="compositionally biased region" description="Basic and acidic residues" evidence="1">
    <location>
        <begin position="259"/>
        <end position="276"/>
    </location>
</feature>
<gene>
    <name evidence="2" type="ORF">BS297_17740</name>
</gene>
<dbReference type="Gene3D" id="1.10.30.50">
    <property type="match status" value="1"/>
</dbReference>
<name>A0A5N5E0Q9_RHOER</name>
<feature type="region of interest" description="Disordered" evidence="1">
    <location>
        <begin position="157"/>
        <end position="358"/>
    </location>
</feature>
<sequence length="409" mass="43619">MWNLAGAQCQATGTDGVVKRADAFRLVLNPEFVDHLAGLLVAVRLWHAPGHDCSRCPPVEPGTWLFHDWFDLKYDRAASKRVADRKKMELKDKGLINQVWARDCIDPADPGTGKCRYCGKIVKRKDTRSTDGARPWLDHVDPTRADGARNVVLSCSGCNQRKGNRTPAEAGLVLLPPPRPVVDTVSSVSPQRAAAGNVSPGNAAAGTFSPSPSVAGTAETVLAHPRTPATAPQPSATAGQPHTGSSPLTRSAGTTAEVTHSETTDRPRERPHENHGKQAVPVRATRTHTGLAGSGQGKGLGRGVGKGSGTGSPADTHPGEIPRKRRRRRGRGQSTSGPQPVNPSVSEITTDRDPNLDAGEAPEVFVHAQFGSPWKNWVGAPSTVDETTCPIHHIEDPCHKCLDEEGQNR</sequence>
<feature type="compositionally biased region" description="Low complexity" evidence="1">
    <location>
        <begin position="225"/>
        <end position="238"/>
    </location>
</feature>
<dbReference type="EMBL" id="MRBO01000482">
    <property type="protein sequence ID" value="KAB2583989.1"/>
    <property type="molecule type" value="Genomic_DNA"/>
</dbReference>
<feature type="compositionally biased region" description="Gly residues" evidence="1">
    <location>
        <begin position="292"/>
        <end position="310"/>
    </location>
</feature>